<dbReference type="Proteomes" id="UP000533080">
    <property type="component" value="Unassembled WGS sequence"/>
</dbReference>
<dbReference type="InterPro" id="IPR009875">
    <property type="entry name" value="PilZ_domain"/>
</dbReference>
<proteinExistence type="predicted"/>
<accession>A0A7Y4IH15</accession>
<feature type="domain" description="PilZ" evidence="1">
    <location>
        <begin position="184"/>
        <end position="288"/>
    </location>
</feature>
<feature type="domain" description="PilZ" evidence="1">
    <location>
        <begin position="80"/>
        <end position="160"/>
    </location>
</feature>
<reference evidence="2 3" key="1">
    <citation type="submission" date="2020-05" db="EMBL/GenBank/DDBJ databases">
        <authorList>
            <person name="Whitworth D."/>
        </authorList>
    </citation>
    <scope>NUCLEOTIDE SEQUENCE [LARGE SCALE GENOMIC DNA]</scope>
    <source>
        <strain evidence="2 3">AM005</strain>
    </source>
</reference>
<gene>
    <name evidence="2" type="ORF">HNV28_12290</name>
</gene>
<dbReference type="EMBL" id="JABFNT010000032">
    <property type="protein sequence ID" value="NOJ79111.1"/>
    <property type="molecule type" value="Genomic_DNA"/>
</dbReference>
<organism evidence="2 3">
    <name type="scientific">Myxococcus xanthus</name>
    <dbReference type="NCBI Taxonomy" id="34"/>
    <lineage>
        <taxon>Bacteria</taxon>
        <taxon>Pseudomonadati</taxon>
        <taxon>Myxococcota</taxon>
        <taxon>Myxococcia</taxon>
        <taxon>Myxococcales</taxon>
        <taxon>Cystobacterineae</taxon>
        <taxon>Myxococcaceae</taxon>
        <taxon>Myxococcus</taxon>
    </lineage>
</organism>
<name>A0A7Y4IH15_MYXXA</name>
<protein>
    <submittedName>
        <fullName evidence="2">Pilus assembly protein PilZ</fullName>
    </submittedName>
</protein>
<evidence type="ECO:0000259" key="1">
    <source>
        <dbReference type="Pfam" id="PF07238"/>
    </source>
</evidence>
<dbReference type="Pfam" id="PF07238">
    <property type="entry name" value="PilZ"/>
    <property type="match status" value="2"/>
</dbReference>
<sequence>MNLHSFPLLATSGRHTYAPHLGGSRNRNRLKQRFVRAGRPERPSHLEGPVVGAVRRPTYCAGVNLSSPLTQAQSVSRVNTNVRLKVAYKTPQSLVGEYTRSVGLGGVTLETRRSLPLGTRFTFELHAGGVPRPVEVLGEVVQVVPHEESQRFLLTVRYGVGEDRSALDAVLQRIYSADEHSGLRRFPRLPLYLRAIEAAPLSPSFVVRDISRGGVGLEVQAPSLPRQVKVGTPFLLEMDFREGPMMLHGEVVWTSTVPRKNSGTVAPGFGATFGRLRPDMQQRLEGLLSLATLPPVPWKARVSFGMEAVARMP</sequence>
<dbReference type="GO" id="GO:0035438">
    <property type="term" value="F:cyclic-di-GMP binding"/>
    <property type="evidence" value="ECO:0007669"/>
    <property type="project" value="InterPro"/>
</dbReference>
<dbReference type="AlphaFoldDB" id="A0A7Y4IH15"/>
<evidence type="ECO:0000313" key="3">
    <source>
        <dbReference type="Proteomes" id="UP000533080"/>
    </source>
</evidence>
<comment type="caution">
    <text evidence="2">The sequence shown here is derived from an EMBL/GenBank/DDBJ whole genome shotgun (WGS) entry which is preliminary data.</text>
</comment>
<dbReference type="Gene3D" id="2.40.10.220">
    <property type="entry name" value="predicted glycosyltransferase like domains"/>
    <property type="match status" value="2"/>
</dbReference>
<evidence type="ECO:0000313" key="2">
    <source>
        <dbReference type="EMBL" id="NOJ79111.1"/>
    </source>
</evidence>